<comment type="caution">
    <text evidence="3">The sequence shown here is derived from an EMBL/GenBank/DDBJ whole genome shotgun (WGS) entry which is preliminary data.</text>
</comment>
<dbReference type="SUPFAM" id="SSF56436">
    <property type="entry name" value="C-type lectin-like"/>
    <property type="match status" value="1"/>
</dbReference>
<dbReference type="Proteomes" id="UP001055057">
    <property type="component" value="Unassembled WGS sequence"/>
</dbReference>
<dbReference type="InterPro" id="IPR005532">
    <property type="entry name" value="SUMF_dom"/>
</dbReference>
<feature type="region of interest" description="Disordered" evidence="1">
    <location>
        <begin position="268"/>
        <end position="299"/>
    </location>
</feature>
<dbReference type="Pfam" id="PF00069">
    <property type="entry name" value="Pkinase"/>
    <property type="match status" value="1"/>
</dbReference>
<evidence type="ECO:0000313" key="4">
    <source>
        <dbReference type="Proteomes" id="UP001055057"/>
    </source>
</evidence>
<dbReference type="InterPro" id="IPR011009">
    <property type="entry name" value="Kinase-like_dom_sf"/>
</dbReference>
<dbReference type="CDD" id="cd14014">
    <property type="entry name" value="STKc_PknB_like"/>
    <property type="match status" value="1"/>
</dbReference>
<reference evidence="3" key="1">
    <citation type="journal article" date="2021" name="Front. Microbiol.">
        <title>Comprehensive Comparative Genomics and Phenotyping of Methylobacterium Species.</title>
        <authorList>
            <person name="Alessa O."/>
            <person name="Ogura Y."/>
            <person name="Fujitani Y."/>
            <person name="Takami H."/>
            <person name="Hayashi T."/>
            <person name="Sahin N."/>
            <person name="Tani A."/>
        </authorList>
    </citation>
    <scope>NUCLEOTIDE SEQUENCE</scope>
    <source>
        <strain evidence="3">DSM 23632</strain>
    </source>
</reference>
<dbReference type="Pfam" id="PF03781">
    <property type="entry name" value="FGE-sulfatase"/>
    <property type="match status" value="1"/>
</dbReference>
<reference evidence="3" key="2">
    <citation type="submission" date="2021-08" db="EMBL/GenBank/DDBJ databases">
        <authorList>
            <person name="Tani A."/>
            <person name="Ola A."/>
            <person name="Ogura Y."/>
            <person name="Katsura K."/>
            <person name="Hayashi T."/>
        </authorList>
    </citation>
    <scope>NUCLEOTIDE SEQUENCE</scope>
    <source>
        <strain evidence="3">DSM 23632</strain>
    </source>
</reference>
<keyword evidence="4" id="KW-1185">Reference proteome</keyword>
<dbReference type="Gene3D" id="3.30.200.20">
    <property type="entry name" value="Phosphorylase Kinase, domain 1"/>
    <property type="match status" value="1"/>
</dbReference>
<feature type="compositionally biased region" description="Low complexity" evidence="1">
    <location>
        <begin position="338"/>
        <end position="353"/>
    </location>
</feature>
<organism evidence="3 4">
    <name type="scientific">Methylobacterium trifolii</name>
    <dbReference type="NCBI Taxonomy" id="1003092"/>
    <lineage>
        <taxon>Bacteria</taxon>
        <taxon>Pseudomonadati</taxon>
        <taxon>Pseudomonadota</taxon>
        <taxon>Alphaproteobacteria</taxon>
        <taxon>Hyphomicrobiales</taxon>
        <taxon>Methylobacteriaceae</taxon>
        <taxon>Methylobacterium</taxon>
    </lineage>
</organism>
<dbReference type="InterPro" id="IPR000719">
    <property type="entry name" value="Prot_kinase_dom"/>
</dbReference>
<feature type="compositionally biased region" description="Low complexity" evidence="1">
    <location>
        <begin position="280"/>
        <end position="297"/>
    </location>
</feature>
<dbReference type="PROSITE" id="PS00109">
    <property type="entry name" value="PROTEIN_KINASE_TYR"/>
    <property type="match status" value="1"/>
</dbReference>
<dbReference type="InterPro" id="IPR008266">
    <property type="entry name" value="Tyr_kinase_AS"/>
</dbReference>
<accession>A0ABQ4U1U6</accession>
<dbReference type="InterPro" id="IPR051043">
    <property type="entry name" value="Sulfatase_Mod_Factor_Kinase"/>
</dbReference>
<dbReference type="PANTHER" id="PTHR23150:SF35">
    <property type="entry name" value="BLL6746 PROTEIN"/>
    <property type="match status" value="1"/>
</dbReference>
<feature type="compositionally biased region" description="Low complexity" evidence="1">
    <location>
        <begin position="435"/>
        <end position="446"/>
    </location>
</feature>
<protein>
    <submittedName>
        <fullName evidence="3">Hercynine oxygenase</fullName>
    </submittedName>
</protein>
<dbReference type="Gene3D" id="3.90.1580.10">
    <property type="entry name" value="paralog of FGE (formylglycine-generating enzyme)"/>
    <property type="match status" value="1"/>
</dbReference>
<feature type="domain" description="Protein kinase" evidence="2">
    <location>
        <begin position="31"/>
        <end position="289"/>
    </location>
</feature>
<dbReference type="EMBL" id="BPRB01000213">
    <property type="protein sequence ID" value="GJE61439.1"/>
    <property type="molecule type" value="Genomic_DNA"/>
</dbReference>
<feature type="compositionally biased region" description="Low complexity" evidence="1">
    <location>
        <begin position="375"/>
        <end position="404"/>
    </location>
</feature>
<sequence>MSMVPHSATVIALRGNGPVRLAPGTRLNGIFEIDGFIAAGGMAEVYRAHTVETGDRVAIKVIKPDIAQDRSLMGLLRKEAATLSKIAHDAVVRYFLFSVDPDLACPYLVMELVEGPSLADFLKDGPLSLASVRVLQERIGAGLDAVHRLGITHRDISPDNIILPRSDPGKAKLIDFGIARSSFGDGTIIAQRFAGKLNFASPEHVGLHGGVVTPKSDVYAFGLTLAAALLGAPLDMGGTQLNMVRRRQSVPDLSGIDPKIRGVIARMLQPDPDDRPDMVADPAAAGPARSSGSADAPGSRRRWWYAGAAAALVCLIGGVVGWRVALDPDGPAAPPDPGARATPDAGRPATADRPAPPPGRAGADDPRPSEEREAAQPQSQPQPLSQPLAQPLAEAGARQPAAAEPEPRPSQGGPSEGARTGSETAAPALPPAPARPEQAPAAPATEARADGSVRDCGACPPMIRVAGGAFSMGSTVDPTEKPVRTVRIKPFLLGRSPVTVGAWNACVAAGACDTGLEGDPDRPANNLSWDDAQQYIRWLARLTGRSYRLPSEAEWEYAARGGTRTRYWWGDRFREDMAACKAPAATAQGPARASDFPANGFGVQGTTCLVAQWVSDCWHPSFRGAPGNGSAWIGQTCQQRVLRGGSWKSTAEAARPASRAFYDASVRYPTNGFRLARDP</sequence>
<dbReference type="SUPFAM" id="SSF56112">
    <property type="entry name" value="Protein kinase-like (PK-like)"/>
    <property type="match status" value="1"/>
</dbReference>
<proteinExistence type="predicted"/>
<dbReference type="InterPro" id="IPR042095">
    <property type="entry name" value="SUMF_sf"/>
</dbReference>
<evidence type="ECO:0000256" key="1">
    <source>
        <dbReference type="SAM" id="MobiDB-lite"/>
    </source>
</evidence>
<feature type="region of interest" description="Disordered" evidence="1">
    <location>
        <begin position="330"/>
        <end position="453"/>
    </location>
</feature>
<evidence type="ECO:0000313" key="3">
    <source>
        <dbReference type="EMBL" id="GJE61439.1"/>
    </source>
</evidence>
<gene>
    <name evidence="3" type="primary">egtB_2</name>
    <name evidence="3" type="ORF">MPOCJGCO_3561</name>
</gene>
<dbReference type="PROSITE" id="PS50011">
    <property type="entry name" value="PROTEIN_KINASE_DOM"/>
    <property type="match status" value="1"/>
</dbReference>
<dbReference type="RefSeq" id="WP_238184004.1">
    <property type="nucleotide sequence ID" value="NZ_BPRB01000213.1"/>
</dbReference>
<feature type="compositionally biased region" description="Basic and acidic residues" evidence="1">
    <location>
        <begin position="362"/>
        <end position="374"/>
    </location>
</feature>
<name>A0ABQ4U1U6_9HYPH</name>
<dbReference type="PANTHER" id="PTHR23150">
    <property type="entry name" value="SULFATASE MODIFYING FACTOR 1, 2"/>
    <property type="match status" value="1"/>
</dbReference>
<dbReference type="InterPro" id="IPR016187">
    <property type="entry name" value="CTDL_fold"/>
</dbReference>
<dbReference type="Gene3D" id="1.10.510.10">
    <property type="entry name" value="Transferase(Phosphotransferase) domain 1"/>
    <property type="match status" value="1"/>
</dbReference>
<evidence type="ECO:0000259" key="2">
    <source>
        <dbReference type="PROSITE" id="PS50011"/>
    </source>
</evidence>